<protein>
    <submittedName>
        <fullName evidence="4">Secreted protein</fullName>
    </submittedName>
</protein>
<reference evidence="4" key="1">
    <citation type="submission" date="2016-06" db="UniProtKB">
        <authorList>
            <consortium name="WormBaseParasite"/>
        </authorList>
    </citation>
    <scope>IDENTIFICATION</scope>
</reference>
<organism evidence="3 4">
    <name type="scientific">Toxocara canis</name>
    <name type="common">Canine roundworm</name>
    <dbReference type="NCBI Taxonomy" id="6265"/>
    <lineage>
        <taxon>Eukaryota</taxon>
        <taxon>Metazoa</taxon>
        <taxon>Ecdysozoa</taxon>
        <taxon>Nematoda</taxon>
        <taxon>Chromadorea</taxon>
        <taxon>Rhabditida</taxon>
        <taxon>Spirurina</taxon>
        <taxon>Ascaridomorpha</taxon>
        <taxon>Ascaridoidea</taxon>
        <taxon>Toxocaridae</taxon>
        <taxon>Toxocara</taxon>
    </lineage>
</organism>
<dbReference type="WBParaSite" id="TCNE_0001447001-mRNA-1">
    <property type="protein sequence ID" value="TCNE_0001447001-mRNA-1"/>
    <property type="gene ID" value="TCNE_0001447001"/>
</dbReference>
<reference evidence="2 3" key="2">
    <citation type="submission" date="2018-11" db="EMBL/GenBank/DDBJ databases">
        <authorList>
            <consortium name="Pathogen Informatics"/>
        </authorList>
    </citation>
    <scope>NUCLEOTIDE SEQUENCE [LARGE SCALE GENOMIC DNA]</scope>
</reference>
<dbReference type="Proteomes" id="UP000050794">
    <property type="component" value="Unassembled WGS sequence"/>
</dbReference>
<dbReference type="AlphaFoldDB" id="A0A183V150"/>
<evidence type="ECO:0000313" key="3">
    <source>
        <dbReference type="Proteomes" id="UP000050794"/>
    </source>
</evidence>
<gene>
    <name evidence="2" type="ORF">TCNE_LOCUS14470</name>
</gene>
<keyword evidence="3" id="KW-1185">Reference proteome</keyword>
<name>A0A183V150_TOXCA</name>
<sequence length="121" mass="13221">MNNGALGLRCSSTSALFTLTCCWFIGATNGVGKFRSTVAQYFGRYHGMGHYSRRVVIVHHSKMNPSIASASKHFLTAHLSLKESTDDQSQCRCQERYSKGASVGDTSCRSRALSESHPSTV</sequence>
<evidence type="ECO:0000256" key="1">
    <source>
        <dbReference type="SAM" id="MobiDB-lite"/>
    </source>
</evidence>
<dbReference type="EMBL" id="UYWY01022271">
    <property type="protein sequence ID" value="VDM45791.1"/>
    <property type="molecule type" value="Genomic_DNA"/>
</dbReference>
<proteinExistence type="predicted"/>
<accession>A0A183V150</accession>
<evidence type="ECO:0000313" key="2">
    <source>
        <dbReference type="EMBL" id="VDM45791.1"/>
    </source>
</evidence>
<feature type="region of interest" description="Disordered" evidence="1">
    <location>
        <begin position="97"/>
        <end position="121"/>
    </location>
</feature>
<evidence type="ECO:0000313" key="4">
    <source>
        <dbReference type="WBParaSite" id="TCNE_0001447001-mRNA-1"/>
    </source>
</evidence>